<dbReference type="AlphaFoldDB" id="A0A6P1M5X7"/>
<feature type="binding site" evidence="2">
    <location>
        <position position="26"/>
    </location>
    <ligand>
        <name>Mg(2+)</name>
        <dbReference type="ChEBI" id="CHEBI:18420"/>
        <label>4</label>
    </ligand>
</feature>
<dbReference type="Proteomes" id="UP000464954">
    <property type="component" value="Chromosome"/>
</dbReference>
<keyword evidence="6" id="KW-1185">Reference proteome</keyword>
<sequence length="277" mass="30154">MKTLKDMGEHNAIAALTANLKAVGDDCAVLPLDDQYDLILTSDPLIENVHFFSETPPERIGHKAVCRVLSDFAAMGAEPQYLVVNVVASPAQDFQTLERIYAEFSSLWEIYGAEVVGGDLAQGPVLELHVFGVGRVPKGKALLRSGAKSGDHIYVTGPLGCSQQTGKQFRFEPRLEWAKELRESGTVTAMMDVSDGLATDLRHILKASGVGAELDSSEIPRVGTLEEALYDGEDFELLFTSPAEFDFPKVGTITGNTEELLLDGNPLKAKAFEHFRK</sequence>
<comment type="catalytic activity">
    <reaction evidence="2">
        <text>thiamine phosphate + ATP = thiamine diphosphate + ADP</text>
        <dbReference type="Rhea" id="RHEA:15913"/>
        <dbReference type="ChEBI" id="CHEBI:30616"/>
        <dbReference type="ChEBI" id="CHEBI:37575"/>
        <dbReference type="ChEBI" id="CHEBI:58937"/>
        <dbReference type="ChEBI" id="CHEBI:456216"/>
        <dbReference type="EC" id="2.7.4.16"/>
    </reaction>
</comment>
<feature type="binding site" evidence="2">
    <location>
        <position position="101"/>
    </location>
    <ligand>
        <name>ATP</name>
        <dbReference type="ChEBI" id="CHEBI:30616"/>
    </ligand>
</feature>
<dbReference type="InterPro" id="IPR036676">
    <property type="entry name" value="PurM-like_C_sf"/>
</dbReference>
<dbReference type="GO" id="GO:0009228">
    <property type="term" value="P:thiamine biosynthetic process"/>
    <property type="evidence" value="ECO:0007669"/>
    <property type="project" value="UniProtKB-KW"/>
</dbReference>
<feature type="binding site" evidence="2">
    <location>
        <position position="41"/>
    </location>
    <ligand>
        <name>Mg(2+)</name>
        <dbReference type="ChEBI" id="CHEBI:18420"/>
        <label>4</label>
    </ligand>
</feature>
<feature type="binding site" evidence="2">
    <location>
        <position position="42"/>
    </location>
    <ligand>
        <name>Mg(2+)</name>
        <dbReference type="ChEBI" id="CHEBI:18420"/>
        <label>1</label>
    </ligand>
</feature>
<feature type="binding site" evidence="2">
    <location>
        <position position="195"/>
    </location>
    <ligand>
        <name>Mg(2+)</name>
        <dbReference type="ChEBI" id="CHEBI:18420"/>
        <label>5</label>
    </ligand>
</feature>
<evidence type="ECO:0000259" key="3">
    <source>
        <dbReference type="Pfam" id="PF00586"/>
    </source>
</evidence>
<keyword evidence="2" id="KW-0479">Metal-binding</keyword>
<dbReference type="GO" id="GO:0005524">
    <property type="term" value="F:ATP binding"/>
    <property type="evidence" value="ECO:0007669"/>
    <property type="project" value="UniProtKB-UniRule"/>
</dbReference>
<feature type="binding site" evidence="2">
    <location>
        <position position="233"/>
    </location>
    <ligand>
        <name>substrate</name>
    </ligand>
</feature>
<dbReference type="InterPro" id="IPR016188">
    <property type="entry name" value="PurM-like_N"/>
</dbReference>
<dbReference type="NCBIfam" id="TIGR01379">
    <property type="entry name" value="thiL"/>
    <property type="match status" value="1"/>
</dbReference>
<dbReference type="UniPathway" id="UPA00060">
    <property type="reaction ID" value="UER00142"/>
</dbReference>
<feature type="binding site" evidence="2">
    <location>
        <position position="192"/>
    </location>
    <ligand>
        <name>Mg(2+)</name>
        <dbReference type="ChEBI" id="CHEBI:18420"/>
        <label>3</label>
    </ligand>
</feature>
<feature type="binding site" evidence="2">
    <location>
        <position position="194"/>
    </location>
    <ligand>
        <name>ATP</name>
        <dbReference type="ChEBI" id="CHEBI:30616"/>
    </ligand>
</feature>
<keyword evidence="2" id="KW-0547">Nucleotide-binding</keyword>
<name>A0A6P1M5X7_9BACT</name>
<evidence type="ECO:0000313" key="6">
    <source>
        <dbReference type="Proteomes" id="UP000464954"/>
    </source>
</evidence>
<dbReference type="HAMAP" id="MF_02128">
    <property type="entry name" value="TMP_kinase"/>
    <property type="match status" value="1"/>
</dbReference>
<feature type="binding site" evidence="2">
    <location>
        <position position="71"/>
    </location>
    <ligand>
        <name>Mg(2+)</name>
        <dbReference type="ChEBI" id="CHEBI:18420"/>
        <label>2</label>
    </ligand>
</feature>
<dbReference type="KEGG" id="taer:GT409_07175"/>
<dbReference type="Gene3D" id="3.90.650.10">
    <property type="entry name" value="PurM-like C-terminal domain"/>
    <property type="match status" value="1"/>
</dbReference>
<dbReference type="InterPro" id="IPR036921">
    <property type="entry name" value="PurM-like_N_sf"/>
</dbReference>
<dbReference type="Pfam" id="PF02769">
    <property type="entry name" value="AIRS_C"/>
    <property type="match status" value="1"/>
</dbReference>
<dbReference type="InterPro" id="IPR010918">
    <property type="entry name" value="PurM-like_C_dom"/>
</dbReference>
<dbReference type="GO" id="GO:0009030">
    <property type="term" value="F:thiamine-phosphate kinase activity"/>
    <property type="evidence" value="ECO:0007669"/>
    <property type="project" value="UniProtKB-UniRule"/>
</dbReference>
<dbReference type="PIRSF" id="PIRSF005303">
    <property type="entry name" value="Thiam_monoph_kin"/>
    <property type="match status" value="1"/>
</dbReference>
<comment type="similarity">
    <text evidence="2">Belongs to the thiamine-monophosphate kinase family.</text>
</comment>
<comment type="miscellaneous">
    <text evidence="2">Reaction mechanism of ThiL seems to utilize a direct, inline transfer of the gamma-phosphate of ATP to TMP rather than a phosphorylated enzyme intermediate.</text>
</comment>
<feature type="binding site" evidence="2">
    <location>
        <position position="43"/>
    </location>
    <ligand>
        <name>Mg(2+)</name>
        <dbReference type="ChEBI" id="CHEBI:18420"/>
        <label>1</label>
    </ligand>
</feature>
<feature type="binding site" evidence="2">
    <location>
        <position position="26"/>
    </location>
    <ligand>
        <name>Mg(2+)</name>
        <dbReference type="ChEBI" id="CHEBI:18420"/>
        <label>3</label>
    </ligand>
</feature>
<dbReference type="RefSeq" id="WP_160628385.1">
    <property type="nucleotide sequence ID" value="NZ_CP047593.1"/>
</dbReference>
<dbReference type="EC" id="2.7.4.16" evidence="2"/>
<evidence type="ECO:0000259" key="4">
    <source>
        <dbReference type="Pfam" id="PF02769"/>
    </source>
</evidence>
<proteinExistence type="inferred from homology"/>
<dbReference type="InterPro" id="IPR006283">
    <property type="entry name" value="ThiL-like"/>
</dbReference>
<evidence type="ECO:0000256" key="1">
    <source>
        <dbReference type="ARBA" id="ARBA00022977"/>
    </source>
</evidence>
<accession>A0A6P1M5X7</accession>
<comment type="pathway">
    <text evidence="2">Cofactor biosynthesis; thiamine diphosphate biosynthesis; thiamine diphosphate from thiamine phosphate: step 1/1.</text>
</comment>
<evidence type="ECO:0000256" key="2">
    <source>
        <dbReference type="HAMAP-Rule" id="MF_02128"/>
    </source>
</evidence>
<feature type="binding site" evidence="2">
    <location>
        <position position="50"/>
    </location>
    <ligand>
        <name>substrate</name>
    </ligand>
</feature>
<feature type="binding site" evidence="2">
    <location>
        <position position="272"/>
    </location>
    <ligand>
        <name>substrate</name>
    </ligand>
</feature>
<dbReference type="PANTHER" id="PTHR30270">
    <property type="entry name" value="THIAMINE-MONOPHOSPHATE KINASE"/>
    <property type="match status" value="1"/>
</dbReference>
<dbReference type="Pfam" id="PF00586">
    <property type="entry name" value="AIRS"/>
    <property type="match status" value="1"/>
</dbReference>
<feature type="binding site" evidence="2">
    <location>
        <position position="119"/>
    </location>
    <ligand>
        <name>Mg(2+)</name>
        <dbReference type="ChEBI" id="CHEBI:18420"/>
        <label>1</label>
    </ligand>
</feature>
<dbReference type="GO" id="GO:0000287">
    <property type="term" value="F:magnesium ion binding"/>
    <property type="evidence" value="ECO:0007669"/>
    <property type="project" value="UniProtKB-UniRule"/>
</dbReference>
<reference evidence="5 6" key="1">
    <citation type="submission" date="2020-01" db="EMBL/GenBank/DDBJ databases">
        <title>Ponticoccus aerotolerans gen. nov., sp. nov., an anaerobic bacterium and proposal of Ponticoccusceae fam. nov., Ponticoccusles ord. nov. and Ponticoccuse classis nov. in the phylum Kiritimatiellaeota.</title>
        <authorList>
            <person name="Zhou L.Y."/>
            <person name="Du Z.J."/>
        </authorList>
    </citation>
    <scope>NUCLEOTIDE SEQUENCE [LARGE SCALE GENOMIC DNA]</scope>
    <source>
        <strain evidence="5 6">S-5007</strain>
    </source>
</reference>
<organism evidence="5 6">
    <name type="scientific">Tichowtungia aerotolerans</name>
    <dbReference type="NCBI Taxonomy" id="2697043"/>
    <lineage>
        <taxon>Bacteria</taxon>
        <taxon>Pseudomonadati</taxon>
        <taxon>Kiritimatiellota</taxon>
        <taxon>Tichowtungiia</taxon>
        <taxon>Tichowtungiales</taxon>
        <taxon>Tichowtungiaceae</taxon>
        <taxon>Tichowtungia</taxon>
    </lineage>
</organism>
<keyword evidence="1 2" id="KW-0784">Thiamine biosynthesis</keyword>
<feature type="binding site" evidence="2">
    <location>
        <position position="144"/>
    </location>
    <ligand>
        <name>ATP</name>
        <dbReference type="ChEBI" id="CHEBI:30616"/>
    </ligand>
</feature>
<evidence type="ECO:0000313" key="5">
    <source>
        <dbReference type="EMBL" id="QHI69241.1"/>
    </source>
</evidence>
<keyword evidence="2 5" id="KW-0418">Kinase</keyword>
<feature type="binding site" evidence="2">
    <location>
        <begin position="118"/>
        <end position="119"/>
    </location>
    <ligand>
        <name>ATP</name>
        <dbReference type="ChEBI" id="CHEBI:30616"/>
    </ligand>
</feature>
<gene>
    <name evidence="2 5" type="primary">thiL</name>
    <name evidence="5" type="ORF">GT409_07175</name>
</gene>
<keyword evidence="2 5" id="KW-0808">Transferase</keyword>
<keyword evidence="2" id="KW-0067">ATP-binding</keyword>
<comment type="function">
    <text evidence="2">Catalyzes the ATP-dependent phosphorylation of thiamine-monophosphate (TMP) to form thiamine-pyrophosphate (TPP), the active form of vitamin B1.</text>
</comment>
<keyword evidence="2" id="KW-0460">Magnesium</keyword>
<dbReference type="Gene3D" id="3.30.1330.10">
    <property type="entry name" value="PurM-like, N-terminal domain"/>
    <property type="match status" value="1"/>
</dbReference>
<dbReference type="PANTHER" id="PTHR30270:SF0">
    <property type="entry name" value="THIAMINE-MONOPHOSPHATE KINASE"/>
    <property type="match status" value="1"/>
</dbReference>
<feature type="domain" description="PurM-like N-terminal" evidence="3">
    <location>
        <begin position="24"/>
        <end position="136"/>
    </location>
</feature>
<protein>
    <recommendedName>
        <fullName evidence="2">Thiamine-monophosphate kinase</fullName>
        <shortName evidence="2">TMP kinase</shortName>
        <shortName evidence="2">Thiamine-phosphate kinase</shortName>
        <ecNumber evidence="2">2.7.4.16</ecNumber>
    </recommendedName>
</protein>
<feature type="binding site" evidence="2">
    <location>
        <position position="43"/>
    </location>
    <ligand>
        <name>Mg(2+)</name>
        <dbReference type="ChEBI" id="CHEBI:18420"/>
        <label>2</label>
    </ligand>
</feature>
<feature type="domain" description="PurM-like C-terminal" evidence="4">
    <location>
        <begin position="164"/>
        <end position="240"/>
    </location>
</feature>
<feature type="binding site" evidence="2">
    <location>
        <position position="71"/>
    </location>
    <ligand>
        <name>Mg(2+)</name>
        <dbReference type="ChEBI" id="CHEBI:18420"/>
        <label>4</label>
    </ligand>
</feature>
<dbReference type="CDD" id="cd02194">
    <property type="entry name" value="ThiL"/>
    <property type="match status" value="1"/>
</dbReference>
<dbReference type="SUPFAM" id="SSF56042">
    <property type="entry name" value="PurM C-terminal domain-like"/>
    <property type="match status" value="1"/>
</dbReference>
<dbReference type="GO" id="GO:0009229">
    <property type="term" value="P:thiamine diphosphate biosynthetic process"/>
    <property type="evidence" value="ECO:0007669"/>
    <property type="project" value="UniProtKB-UniRule"/>
</dbReference>
<dbReference type="EMBL" id="CP047593">
    <property type="protein sequence ID" value="QHI69241.1"/>
    <property type="molecule type" value="Genomic_DNA"/>
</dbReference>
<feature type="binding site" evidence="2">
    <location>
        <position position="71"/>
    </location>
    <ligand>
        <name>Mg(2+)</name>
        <dbReference type="ChEBI" id="CHEBI:18420"/>
        <label>3</label>
    </ligand>
</feature>
<dbReference type="SUPFAM" id="SSF55326">
    <property type="entry name" value="PurM N-terminal domain-like"/>
    <property type="match status" value="1"/>
</dbReference>